<organism evidence="2 3">
    <name type="scientific">Microcystis aeruginosa Ma_QC_B_20070730_S2</name>
    <dbReference type="NCBI Taxonomy" id="2486256"/>
    <lineage>
        <taxon>Bacteria</taxon>
        <taxon>Bacillati</taxon>
        <taxon>Cyanobacteriota</taxon>
        <taxon>Cyanophyceae</taxon>
        <taxon>Oscillatoriophycideae</taxon>
        <taxon>Chroococcales</taxon>
        <taxon>Microcystaceae</taxon>
        <taxon>Microcystis</taxon>
    </lineage>
</organism>
<dbReference type="GO" id="GO:0007165">
    <property type="term" value="P:signal transduction"/>
    <property type="evidence" value="ECO:0007669"/>
    <property type="project" value="InterPro"/>
</dbReference>
<dbReference type="Proteomes" id="UP000320551">
    <property type="component" value="Unassembled WGS sequence"/>
</dbReference>
<dbReference type="Pfam" id="PF05419">
    <property type="entry name" value="GUN4"/>
    <property type="match status" value="1"/>
</dbReference>
<feature type="domain" description="TIR" evidence="1">
    <location>
        <begin position="1"/>
        <end position="138"/>
    </location>
</feature>
<dbReference type="InterPro" id="IPR037215">
    <property type="entry name" value="GUN4-like_sf"/>
</dbReference>
<dbReference type="AlphaFoldDB" id="A0A552DUF3"/>
<dbReference type="SUPFAM" id="SSF140869">
    <property type="entry name" value="GUN4-like"/>
    <property type="match status" value="1"/>
</dbReference>
<accession>A0A552DUF3</accession>
<sequence>MKDVFICHTSEDKLLIVEPLVSGLEKADITFWYDRAEIKWGDSITAKVNEGLRISRFVIVVLSEAFLNKNFPKRELFAVLNQEIYSDQTKVLPLFSDNKQKQKVLESLPLLNDKLYQTWNGNADTIIEALLPHLSEKTTLKFKDQKSVNDFLNRDKLISDKGVSYSKLRQLLEAQSWLEADQETIRLLYKATDKPEFTSTSHFSVVKIPNEALSSTELKRISDNDLIILDNLWKKYSHNKFGLSTQARIYEQEGEDYYAFANRVGWRKNGRWLGYNDLTWHLDAPIGHLPWLQGKKAYPTEKQMRDFHFSAWTLNLGDKHFAEDTFISVLQQKVISIPLLQF</sequence>
<dbReference type="Pfam" id="PF13676">
    <property type="entry name" value="TIR_2"/>
    <property type="match status" value="1"/>
</dbReference>
<dbReference type="InterPro" id="IPR035897">
    <property type="entry name" value="Toll_tir_struct_dom_sf"/>
</dbReference>
<name>A0A552DUF3_MICAE</name>
<reference evidence="2 3" key="1">
    <citation type="submission" date="2019-01" db="EMBL/GenBank/DDBJ databases">
        <title>Coherence of Microcystis species and biogeography revealed through population genomics.</title>
        <authorList>
            <person name="Perez-Carrascal O.M."/>
            <person name="Terrat Y."/>
            <person name="Giani A."/>
            <person name="Fortin N."/>
            <person name="Tromas N."/>
            <person name="Shapiro B.J."/>
        </authorList>
    </citation>
    <scope>NUCLEOTIDE SEQUENCE [LARGE SCALE GENOMIC DNA]</scope>
    <source>
        <strain evidence="2">Ma_QC_B_20070730_S2</strain>
    </source>
</reference>
<proteinExistence type="predicted"/>
<dbReference type="InterPro" id="IPR000157">
    <property type="entry name" value="TIR_dom"/>
</dbReference>
<evidence type="ECO:0000313" key="3">
    <source>
        <dbReference type="Proteomes" id="UP000320551"/>
    </source>
</evidence>
<dbReference type="CDD" id="cd16383">
    <property type="entry name" value="GUN4"/>
    <property type="match status" value="1"/>
</dbReference>
<dbReference type="EMBL" id="SFBK01000122">
    <property type="protein sequence ID" value="TRU25803.1"/>
    <property type="molecule type" value="Genomic_DNA"/>
</dbReference>
<dbReference type="PANTHER" id="PTHR34800">
    <property type="entry name" value="TETRAPYRROLE-BINDING PROTEIN, CHLOROPLASTIC"/>
    <property type="match status" value="1"/>
</dbReference>
<evidence type="ECO:0000313" key="2">
    <source>
        <dbReference type="EMBL" id="TRU25803.1"/>
    </source>
</evidence>
<comment type="caution">
    <text evidence="2">The sequence shown here is derived from an EMBL/GenBank/DDBJ whole genome shotgun (WGS) entry which is preliminary data.</text>
</comment>
<gene>
    <name evidence="2" type="ORF">EWV80_09140</name>
</gene>
<dbReference type="SUPFAM" id="SSF52200">
    <property type="entry name" value="Toll/Interleukin receptor TIR domain"/>
    <property type="match status" value="1"/>
</dbReference>
<dbReference type="PANTHER" id="PTHR34800:SF1">
    <property type="entry name" value="TETRAPYRROLE-BINDING PROTEIN, CHLOROPLASTIC"/>
    <property type="match status" value="1"/>
</dbReference>
<dbReference type="Gene3D" id="3.40.50.10140">
    <property type="entry name" value="Toll/interleukin-1 receptor homology (TIR) domain"/>
    <property type="match status" value="1"/>
</dbReference>
<evidence type="ECO:0000259" key="1">
    <source>
        <dbReference type="PROSITE" id="PS50104"/>
    </source>
</evidence>
<dbReference type="PROSITE" id="PS50104">
    <property type="entry name" value="TIR"/>
    <property type="match status" value="1"/>
</dbReference>
<dbReference type="InterPro" id="IPR008629">
    <property type="entry name" value="GUN4-like"/>
</dbReference>
<protein>
    <submittedName>
        <fullName evidence="2">TIR domain-containing protein</fullName>
    </submittedName>
</protein>
<dbReference type="SMART" id="SM00255">
    <property type="entry name" value="TIR"/>
    <property type="match status" value="1"/>
</dbReference>
<dbReference type="Gene3D" id="1.10.10.1770">
    <property type="entry name" value="Gun4-like"/>
    <property type="match status" value="1"/>
</dbReference>
<dbReference type="GO" id="GO:0046906">
    <property type="term" value="F:tetrapyrrole binding"/>
    <property type="evidence" value="ECO:0007669"/>
    <property type="project" value="TreeGrafter"/>
</dbReference>